<evidence type="ECO:0000256" key="2">
    <source>
        <dbReference type="SAM" id="MobiDB-lite"/>
    </source>
</evidence>
<proteinExistence type="predicted"/>
<feature type="region of interest" description="Disordered" evidence="2">
    <location>
        <begin position="1"/>
        <end position="41"/>
    </location>
</feature>
<dbReference type="AlphaFoldDB" id="A0A9P1CLD6"/>
<dbReference type="EMBL" id="CAMXCT010001847">
    <property type="protein sequence ID" value="CAI3993565.1"/>
    <property type="molecule type" value="Genomic_DNA"/>
</dbReference>
<organism evidence="3">
    <name type="scientific">Cladocopium goreaui</name>
    <dbReference type="NCBI Taxonomy" id="2562237"/>
    <lineage>
        <taxon>Eukaryota</taxon>
        <taxon>Sar</taxon>
        <taxon>Alveolata</taxon>
        <taxon>Dinophyceae</taxon>
        <taxon>Suessiales</taxon>
        <taxon>Symbiodiniaceae</taxon>
        <taxon>Cladocopium</taxon>
    </lineage>
</organism>
<feature type="compositionally biased region" description="Low complexity" evidence="2">
    <location>
        <begin position="128"/>
        <end position="144"/>
    </location>
</feature>
<sequence length="864" mass="96438">MSKIRSCGSLASGNAHLLKVKGEPQSKEDRIKDLERQKEEKCSVSLKLLATWTDLKTMLHRHLDEKDRASSAMKRSPPKSTKNTPVKSTVATKKTRKEGDAKAKCSTKAAAKSKPAPETGSPDGGSGSTSEEPSVNDLQQQLDQARALIKTLQKQSKGSATPPPGGATKPATPASAGDEVELANDWHEPTSEKAPEDDGKVQTPAEGEEEVEKKFADGMLTKMSKITDLISKLDSFANGEDKSRVKKSIDALESKLMAAQTAYDKFAAVRSSLGSTARTEENAKELKVTMREAMEKCPGMASALASAEVQARTLTCRKRKWHVPNAHDASCRDAIRQARVTRVKAKGLKKLAKVKLKRSEEGAHHVFQKFGQSLDVKISKTDLPSKKNFPYVTFTDWFRYVVECDNLEYLVGVSEVADMKKILSTFWTRFTALYPQHVVAQRAVTDADFSPEMCIPVLYHGDEGRGLKKKQLMVLSTHGMLGKGSEPSKKASNDMNDPNGPLRLNMIGNSYLNHFLQCVLPISLYNETPEALYHMLDIQAKEFAHLFERGVVVKGMRFFICCVGVKGDAPFLTKSGMFLRSFSRRPTRASSKKPCTGICHLCFAGREDCDQPFPFEEYGVRSPAWLQTVGLERPFSTPSPLLQIPFGVDGTDETLWCFDLFHNFHSGMGKYFASSAICVCMELIDRTIDESFDVLTQDFKDYCRRNRESPYHKKITKSLLGVEAGFRDCPDGTWSKGDFTRLILKWFGDYCSRHVIGKTEDVLYLKCAEAVFAINDCLGGLYRSGLFIPSQCAQRLASQGLLFLRLYSELAGLTYLRKLRRFPLAPKGHYLHHQFLTLYFQSRRCQWALNTLSMSVQLEEDFIG</sequence>
<feature type="compositionally biased region" description="Basic and acidic residues" evidence="2">
    <location>
        <begin position="184"/>
        <end position="200"/>
    </location>
</feature>
<dbReference type="EMBL" id="CAMXCT020001847">
    <property type="protein sequence ID" value="CAL1146940.1"/>
    <property type="molecule type" value="Genomic_DNA"/>
</dbReference>
<feature type="region of interest" description="Disordered" evidence="2">
    <location>
        <begin position="63"/>
        <end position="211"/>
    </location>
</feature>
<evidence type="ECO:0000313" key="3">
    <source>
        <dbReference type="EMBL" id="CAI3993565.1"/>
    </source>
</evidence>
<protein>
    <submittedName>
        <fullName evidence="3">Uncharacterized protein</fullName>
    </submittedName>
</protein>
<keyword evidence="1" id="KW-0175">Coiled coil</keyword>
<name>A0A9P1CLD6_9DINO</name>
<evidence type="ECO:0000256" key="1">
    <source>
        <dbReference type="SAM" id="Coils"/>
    </source>
</evidence>
<evidence type="ECO:0000313" key="5">
    <source>
        <dbReference type="Proteomes" id="UP001152797"/>
    </source>
</evidence>
<dbReference type="EMBL" id="CAMXCT030001847">
    <property type="protein sequence ID" value="CAL4780877.1"/>
    <property type="molecule type" value="Genomic_DNA"/>
</dbReference>
<accession>A0A9P1CLD6</accession>
<keyword evidence="5" id="KW-1185">Reference proteome</keyword>
<gene>
    <name evidence="3" type="ORF">C1SCF055_LOCUS20299</name>
</gene>
<feature type="compositionally biased region" description="Low complexity" evidence="2">
    <location>
        <begin position="156"/>
        <end position="177"/>
    </location>
</feature>
<reference evidence="4 5" key="2">
    <citation type="submission" date="2024-05" db="EMBL/GenBank/DDBJ databases">
        <authorList>
            <person name="Chen Y."/>
            <person name="Shah S."/>
            <person name="Dougan E. K."/>
            <person name="Thang M."/>
            <person name="Chan C."/>
        </authorList>
    </citation>
    <scope>NUCLEOTIDE SEQUENCE [LARGE SCALE GENOMIC DNA]</scope>
</reference>
<comment type="caution">
    <text evidence="3">The sequence shown here is derived from an EMBL/GenBank/DDBJ whole genome shotgun (WGS) entry which is preliminary data.</text>
</comment>
<feature type="compositionally biased region" description="Low complexity" evidence="2">
    <location>
        <begin position="104"/>
        <end position="121"/>
    </location>
</feature>
<feature type="coiled-coil region" evidence="1">
    <location>
        <begin position="242"/>
        <end position="296"/>
    </location>
</feature>
<feature type="compositionally biased region" description="Basic and acidic residues" evidence="2">
    <location>
        <begin position="20"/>
        <end position="41"/>
    </location>
</feature>
<evidence type="ECO:0000313" key="4">
    <source>
        <dbReference type="EMBL" id="CAL4780877.1"/>
    </source>
</evidence>
<feature type="compositionally biased region" description="Polar residues" evidence="2">
    <location>
        <begin position="78"/>
        <end position="92"/>
    </location>
</feature>
<reference evidence="3" key="1">
    <citation type="submission" date="2022-10" db="EMBL/GenBank/DDBJ databases">
        <authorList>
            <person name="Chen Y."/>
            <person name="Dougan E. K."/>
            <person name="Chan C."/>
            <person name="Rhodes N."/>
            <person name="Thang M."/>
        </authorList>
    </citation>
    <scope>NUCLEOTIDE SEQUENCE</scope>
</reference>
<dbReference type="Proteomes" id="UP001152797">
    <property type="component" value="Unassembled WGS sequence"/>
</dbReference>